<reference evidence="2 3" key="1">
    <citation type="submission" date="2018-03" db="EMBL/GenBank/DDBJ databases">
        <authorList>
            <person name="Guldener U."/>
        </authorList>
    </citation>
    <scope>NUCLEOTIDE SEQUENCE [LARGE SCALE GENOMIC DNA]</scope>
    <source>
        <strain evidence="2 3">DAOM196992</strain>
    </source>
</reference>
<keyword evidence="3" id="KW-1185">Reference proteome</keyword>
<dbReference type="Proteomes" id="UP000323386">
    <property type="component" value="Unassembled WGS sequence"/>
</dbReference>
<feature type="compositionally biased region" description="Low complexity" evidence="1">
    <location>
        <begin position="69"/>
        <end position="80"/>
    </location>
</feature>
<proteinExistence type="predicted"/>
<evidence type="ECO:0000313" key="3">
    <source>
        <dbReference type="Proteomes" id="UP000323386"/>
    </source>
</evidence>
<accession>A0A5C3EWY0</accession>
<name>A0A5C3EWY0_9BASI</name>
<evidence type="ECO:0000256" key="1">
    <source>
        <dbReference type="SAM" id="MobiDB-lite"/>
    </source>
</evidence>
<feature type="region of interest" description="Disordered" evidence="1">
    <location>
        <begin position="287"/>
        <end position="349"/>
    </location>
</feature>
<sequence length="349" mass="37054">MAWRGVQGRAQGRVELGGWAAPNALHVPAARLRHVGGPSPDKQASRVQDRPGYWALPCFCFPPSLGIPRPRSGSSGRGPSPMEPALLPSSCMEHPVTATKGERGARASLPELKRPVTKPEAGDTRLLTWQRRRLQPGLNGSVWTQPAGAAVQSSSLPPGFSVGRSERDLKAERATGQGPLANLAGPRTENQQAVVVAGIRGVNAASSFCHSPCVQLRSTKALRSRGRRLPRWSLSDRQARGKAIAPVPEVAPRARPGAGWAVEQPARRRLSTAAIASIGLAKEPRLPLLHTRTRQEAGEFESALPDASRQSVGLARPSKQGWGGPDVGSARSSQALARKEKADAASWPG</sequence>
<feature type="region of interest" description="Disordered" evidence="1">
    <location>
        <begin position="69"/>
        <end position="89"/>
    </location>
</feature>
<dbReference type="AlphaFoldDB" id="A0A5C3EWY0"/>
<dbReference type="EMBL" id="OOIP01000003">
    <property type="protein sequence ID" value="SPO36106.1"/>
    <property type="molecule type" value="Genomic_DNA"/>
</dbReference>
<evidence type="ECO:0000313" key="2">
    <source>
        <dbReference type="EMBL" id="SPO36106.1"/>
    </source>
</evidence>
<protein>
    <submittedName>
        <fullName evidence="2">Uncharacterized protein</fullName>
    </submittedName>
</protein>
<organism evidence="2 3">
    <name type="scientific">Pseudozyma flocculosa</name>
    <dbReference type="NCBI Taxonomy" id="84751"/>
    <lineage>
        <taxon>Eukaryota</taxon>
        <taxon>Fungi</taxon>
        <taxon>Dikarya</taxon>
        <taxon>Basidiomycota</taxon>
        <taxon>Ustilaginomycotina</taxon>
        <taxon>Ustilaginomycetes</taxon>
        <taxon>Ustilaginales</taxon>
        <taxon>Ustilaginaceae</taxon>
        <taxon>Pseudozyma</taxon>
    </lineage>
</organism>
<gene>
    <name evidence="2" type="ORF">PSFLO_01577</name>
</gene>